<evidence type="ECO:0000256" key="1">
    <source>
        <dbReference type="ARBA" id="ARBA00001066"/>
    </source>
</evidence>
<proteinExistence type="inferred from homology"/>
<dbReference type="SUPFAM" id="SSF52418">
    <property type="entry name" value="Nucleoside phosphorylase/phosphoribosyltransferase catalytic domain"/>
    <property type="match status" value="1"/>
</dbReference>
<dbReference type="FunFam" id="3.40.1030.10:FF:000003">
    <property type="entry name" value="Pyrimidine-nucleoside phosphorylase"/>
    <property type="match status" value="1"/>
</dbReference>
<dbReference type="Proteomes" id="UP000003573">
    <property type="component" value="Unassembled WGS sequence"/>
</dbReference>
<dbReference type="PIRSF" id="PIRSF000478">
    <property type="entry name" value="TP_PyNP"/>
    <property type="match status" value="1"/>
</dbReference>
<dbReference type="AlphaFoldDB" id="G5JVC9"/>
<comment type="similarity">
    <text evidence="4">Belongs to the thymidine/pyrimidine-nucleoside phosphorylase family.</text>
</comment>
<dbReference type="GO" id="GO:0006206">
    <property type="term" value="P:pyrimidine nucleobase metabolic process"/>
    <property type="evidence" value="ECO:0007669"/>
    <property type="project" value="InterPro"/>
</dbReference>
<dbReference type="GO" id="GO:0004645">
    <property type="term" value="F:1,4-alpha-oligoglucan phosphorylase activity"/>
    <property type="evidence" value="ECO:0007669"/>
    <property type="project" value="InterPro"/>
</dbReference>
<dbReference type="GO" id="GO:0004850">
    <property type="term" value="F:uridine phosphorylase activity"/>
    <property type="evidence" value="ECO:0007669"/>
    <property type="project" value="RHEA"/>
</dbReference>
<dbReference type="FunFam" id="1.20.970.10:FF:000002">
    <property type="entry name" value="Pyrimidine-nucleoside phosphorylase"/>
    <property type="match status" value="1"/>
</dbReference>
<dbReference type="RefSeq" id="WP_003080077.1">
    <property type="nucleotide sequence ID" value="NZ_AEUW02000001.1"/>
</dbReference>
<comment type="catalytic activity">
    <reaction evidence="12">
        <text>thymidine + phosphate = 2-deoxy-alpha-D-ribose 1-phosphate + thymine</text>
        <dbReference type="Rhea" id="RHEA:16037"/>
        <dbReference type="ChEBI" id="CHEBI:17748"/>
        <dbReference type="ChEBI" id="CHEBI:17821"/>
        <dbReference type="ChEBI" id="CHEBI:43474"/>
        <dbReference type="ChEBI" id="CHEBI:57259"/>
        <dbReference type="EC" id="2.4.2.2"/>
    </reaction>
</comment>
<feature type="domain" description="Pyrimidine nucleoside phosphorylase C-terminal" evidence="13">
    <location>
        <begin position="338"/>
        <end position="411"/>
    </location>
</feature>
<keyword evidence="8 14" id="KW-0328">Glycosyltransferase</keyword>
<dbReference type="Gene3D" id="3.90.1170.30">
    <property type="entry name" value="Pyrimidine nucleoside phosphorylase-like, C-terminal domain"/>
    <property type="match status" value="1"/>
</dbReference>
<comment type="catalytic activity">
    <reaction evidence="11">
        <text>uridine + phosphate = alpha-D-ribose 1-phosphate + uracil</text>
        <dbReference type="Rhea" id="RHEA:24388"/>
        <dbReference type="ChEBI" id="CHEBI:16704"/>
        <dbReference type="ChEBI" id="CHEBI:17568"/>
        <dbReference type="ChEBI" id="CHEBI:43474"/>
        <dbReference type="ChEBI" id="CHEBI:57720"/>
        <dbReference type="EC" id="2.4.2.2"/>
    </reaction>
</comment>
<dbReference type="GO" id="GO:0046872">
    <property type="term" value="F:metal ion binding"/>
    <property type="evidence" value="ECO:0007669"/>
    <property type="project" value="UniProtKB-KW"/>
</dbReference>
<dbReference type="NCBIfam" id="NF004747">
    <property type="entry name" value="PRK06078.1"/>
    <property type="match status" value="1"/>
</dbReference>
<dbReference type="Gene3D" id="3.40.1030.10">
    <property type="entry name" value="Nucleoside phosphorylase/phosphoribosyltransferase catalytic domain"/>
    <property type="match status" value="1"/>
</dbReference>
<dbReference type="STRING" id="764298.STRMA_0703"/>
<evidence type="ECO:0000256" key="8">
    <source>
        <dbReference type="ARBA" id="ARBA00022676"/>
    </source>
</evidence>
<dbReference type="PANTHER" id="PTHR10515:SF0">
    <property type="entry name" value="THYMIDINE PHOSPHORYLASE"/>
    <property type="match status" value="1"/>
</dbReference>
<comment type="caution">
    <text evidence="14">The sequence shown here is derived from an EMBL/GenBank/DDBJ whole genome shotgun (WGS) entry which is preliminary data.</text>
</comment>
<organism evidence="14 15">
    <name type="scientific">Streptococcus macacae NCTC 11558</name>
    <dbReference type="NCBI Taxonomy" id="764298"/>
    <lineage>
        <taxon>Bacteria</taxon>
        <taxon>Bacillati</taxon>
        <taxon>Bacillota</taxon>
        <taxon>Bacilli</taxon>
        <taxon>Lactobacillales</taxon>
        <taxon>Streptococcaceae</taxon>
        <taxon>Streptococcus</taxon>
    </lineage>
</organism>
<keyword evidence="15" id="KW-1185">Reference proteome</keyword>
<dbReference type="Gene3D" id="1.20.970.10">
    <property type="entry name" value="Transferase, Pyrimidine Nucleoside Phosphorylase, Chain C"/>
    <property type="match status" value="1"/>
</dbReference>
<evidence type="ECO:0000256" key="5">
    <source>
        <dbReference type="ARBA" id="ARBA00011738"/>
    </source>
</evidence>
<evidence type="ECO:0000259" key="13">
    <source>
        <dbReference type="SMART" id="SM00941"/>
    </source>
</evidence>
<evidence type="ECO:0000256" key="12">
    <source>
        <dbReference type="ARBA" id="ARBA00048525"/>
    </source>
</evidence>
<dbReference type="GO" id="GO:0047847">
    <property type="term" value="F:deoxyuridine phosphorylase activity"/>
    <property type="evidence" value="ECO:0007669"/>
    <property type="project" value="RHEA"/>
</dbReference>
<keyword evidence="10" id="KW-0479">Metal-binding</keyword>
<evidence type="ECO:0000313" key="15">
    <source>
        <dbReference type="Proteomes" id="UP000003573"/>
    </source>
</evidence>
<dbReference type="SUPFAM" id="SSF54680">
    <property type="entry name" value="Pyrimidine nucleoside phosphorylase C-terminal domain"/>
    <property type="match status" value="1"/>
</dbReference>
<dbReference type="GO" id="GO:0009032">
    <property type="term" value="F:thymidine phosphorylase activity"/>
    <property type="evidence" value="ECO:0007669"/>
    <property type="project" value="RHEA"/>
</dbReference>
<protein>
    <recommendedName>
        <fullName evidence="7">Pyrimidine-nucleoside phosphorylase</fullName>
        <ecNumber evidence="6">2.4.2.2</ecNumber>
    </recommendedName>
</protein>
<dbReference type="SMART" id="SM00941">
    <property type="entry name" value="PYNP_C"/>
    <property type="match status" value="1"/>
</dbReference>
<dbReference type="GO" id="GO:0005829">
    <property type="term" value="C:cytosol"/>
    <property type="evidence" value="ECO:0007669"/>
    <property type="project" value="TreeGrafter"/>
</dbReference>
<comment type="function">
    <text evidence="3">Catalyzes phosphorolysis of the pyrimidine nucleosides uridine, thymidine and 2'-deoxyuridine with the formation of the corresponding pyrimidine base and ribose-1-phosphate.</text>
</comment>
<dbReference type="PROSITE" id="PS00647">
    <property type="entry name" value="THYMID_PHOSPHORYLASE"/>
    <property type="match status" value="1"/>
</dbReference>
<dbReference type="InterPro" id="IPR013102">
    <property type="entry name" value="PYNP_C"/>
</dbReference>
<evidence type="ECO:0000256" key="9">
    <source>
        <dbReference type="ARBA" id="ARBA00022679"/>
    </source>
</evidence>
<gene>
    <name evidence="14" type="primary">pdp</name>
    <name evidence="14" type="ORF">STRMA_0703</name>
</gene>
<dbReference type="SUPFAM" id="SSF47648">
    <property type="entry name" value="Nucleoside phosphorylase/phosphoribosyltransferase N-terminal domain"/>
    <property type="match status" value="1"/>
</dbReference>
<dbReference type="Pfam" id="PF07831">
    <property type="entry name" value="PYNP_C"/>
    <property type="match status" value="1"/>
</dbReference>
<dbReference type="NCBIfam" id="NF004490">
    <property type="entry name" value="PRK05820.1"/>
    <property type="match status" value="1"/>
</dbReference>
<comment type="cofactor">
    <cofactor evidence="2">
        <name>K(+)</name>
        <dbReference type="ChEBI" id="CHEBI:29103"/>
    </cofactor>
</comment>
<dbReference type="InterPro" id="IPR036566">
    <property type="entry name" value="PYNP-like_C_sf"/>
</dbReference>
<keyword evidence="9 14" id="KW-0808">Transferase</keyword>
<evidence type="ECO:0000256" key="7">
    <source>
        <dbReference type="ARBA" id="ARBA00014680"/>
    </source>
</evidence>
<dbReference type="InterPro" id="IPR036320">
    <property type="entry name" value="Glycosyl_Trfase_fam3_N_dom_sf"/>
</dbReference>
<dbReference type="OrthoDB" id="9763887at2"/>
<dbReference type="Pfam" id="PF00591">
    <property type="entry name" value="Glycos_transf_3"/>
    <property type="match status" value="1"/>
</dbReference>
<dbReference type="InterPro" id="IPR000053">
    <property type="entry name" value="Thymidine/pyrmidine_PPase"/>
</dbReference>
<dbReference type="InterPro" id="IPR017872">
    <property type="entry name" value="Pyrmidine_PPase_CS"/>
</dbReference>
<sequence length="425" mass="46480">MRAVDLIQKKRDGQALNKDEIEWLIKGYVNGSIPDYQMSAFAMAVYFKGMTAEETSHLTMAMVVSGKTVDLTSISGVKVDKHSTGGVGDKVTLILVPLIASFGVPVAKMSGRGLGHTGGTLDKLEAIKGYQIERSQEEFVQQVQDLGLAVIGQSDQLVKADKLLYALRDVTATVDAIPLIASSIMSKKIAAGADCILLDVTVGDGAFMKTLKEAEELSQTMVSLGKEVGRHTVAVITDMSQPLGQAIGNRLEVLEALQIMQGKGRHDITDFICRLAQLLLKLAGQKRSLAEIKKHLTDGQALQKFEKMVVYQGGDLKDLYRPSKAKFVTKIFADEDGYIKELPALAFGLFAMRLGAGRAVKTDFLDYETGIVFYKKVGDPIQKGDLLAEIYANEKLSENLLTEFKKNVKIDKEEMKVTEILKIIT</sequence>
<evidence type="ECO:0000313" key="14">
    <source>
        <dbReference type="EMBL" id="EHJ52258.1"/>
    </source>
</evidence>
<comment type="subunit">
    <text evidence="5">Homodimer.</text>
</comment>
<dbReference type="InterPro" id="IPR017459">
    <property type="entry name" value="Glycosyl_Trfase_fam3_N_dom"/>
</dbReference>
<evidence type="ECO:0000256" key="10">
    <source>
        <dbReference type="ARBA" id="ARBA00022723"/>
    </source>
</evidence>
<dbReference type="eggNOG" id="COG0213">
    <property type="taxonomic scope" value="Bacteria"/>
</dbReference>
<evidence type="ECO:0000256" key="2">
    <source>
        <dbReference type="ARBA" id="ARBA00001958"/>
    </source>
</evidence>
<dbReference type="GO" id="GO:0006213">
    <property type="term" value="P:pyrimidine nucleoside metabolic process"/>
    <property type="evidence" value="ECO:0007669"/>
    <property type="project" value="InterPro"/>
</dbReference>
<dbReference type="PANTHER" id="PTHR10515">
    <property type="entry name" value="THYMIDINE PHOSPHORYLASE"/>
    <property type="match status" value="1"/>
</dbReference>
<dbReference type="InterPro" id="IPR000312">
    <property type="entry name" value="Glycosyl_Trfase_fam3"/>
</dbReference>
<dbReference type="InterPro" id="IPR018090">
    <property type="entry name" value="Pyrmidine_PPas_bac/euk"/>
</dbReference>
<reference evidence="14 15" key="1">
    <citation type="journal article" date="2014" name="Int. J. Syst. Evol. Microbiol.">
        <title>Phylogenomics and the dynamic genome evolution of the genus Streptococcus.</title>
        <authorList>
            <consortium name="The Broad Institute Genome Sequencing Platform"/>
            <person name="Richards V.P."/>
            <person name="Palmer S.R."/>
            <person name="Pavinski Bitar P.D."/>
            <person name="Qin X."/>
            <person name="Weinstock G.M."/>
            <person name="Highlander S.K."/>
            <person name="Town C.D."/>
            <person name="Burne R.A."/>
            <person name="Stanhope M.J."/>
        </authorList>
    </citation>
    <scope>NUCLEOTIDE SEQUENCE [LARGE SCALE GENOMIC DNA]</scope>
    <source>
        <strain evidence="14 15">NCTC 11558</strain>
    </source>
</reference>
<evidence type="ECO:0000256" key="4">
    <source>
        <dbReference type="ARBA" id="ARBA00006915"/>
    </source>
</evidence>
<dbReference type="NCBIfam" id="TIGR02644">
    <property type="entry name" value="Y_phosphoryl"/>
    <property type="match status" value="1"/>
</dbReference>
<dbReference type="EMBL" id="AEUW02000001">
    <property type="protein sequence ID" value="EHJ52258.1"/>
    <property type="molecule type" value="Genomic_DNA"/>
</dbReference>
<name>G5JVC9_9STRE</name>
<evidence type="ECO:0000256" key="3">
    <source>
        <dbReference type="ARBA" id="ARBA00003877"/>
    </source>
</evidence>
<evidence type="ECO:0000256" key="11">
    <source>
        <dbReference type="ARBA" id="ARBA00048453"/>
    </source>
</evidence>
<dbReference type="Pfam" id="PF02885">
    <property type="entry name" value="Glycos_trans_3N"/>
    <property type="match status" value="1"/>
</dbReference>
<dbReference type="EC" id="2.4.2.2" evidence="6"/>
<evidence type="ECO:0000256" key="6">
    <source>
        <dbReference type="ARBA" id="ARBA00011889"/>
    </source>
</evidence>
<comment type="catalytic activity">
    <reaction evidence="1">
        <text>2'-deoxyuridine + phosphate = 2-deoxy-alpha-D-ribose 1-phosphate + uracil</text>
        <dbReference type="Rhea" id="RHEA:22824"/>
        <dbReference type="ChEBI" id="CHEBI:16450"/>
        <dbReference type="ChEBI" id="CHEBI:17568"/>
        <dbReference type="ChEBI" id="CHEBI:43474"/>
        <dbReference type="ChEBI" id="CHEBI:57259"/>
        <dbReference type="EC" id="2.4.2.2"/>
    </reaction>
</comment>
<dbReference type="InterPro" id="IPR035902">
    <property type="entry name" value="Nuc_phospho_transferase"/>
</dbReference>
<accession>G5JVC9</accession>